<dbReference type="RefSeq" id="WP_085465232.1">
    <property type="nucleotide sequence ID" value="NZ_FXBL01000004.1"/>
</dbReference>
<evidence type="ECO:0000313" key="3">
    <source>
        <dbReference type="Proteomes" id="UP000193083"/>
    </source>
</evidence>
<dbReference type="AlphaFoldDB" id="A0A1X7P8R3"/>
<protein>
    <submittedName>
        <fullName evidence="2">Uncharacterized protein</fullName>
    </submittedName>
</protein>
<gene>
    <name evidence="2" type="ORF">SAMN02982922_3402</name>
</gene>
<dbReference type="OrthoDB" id="8097835at2"/>
<evidence type="ECO:0000256" key="1">
    <source>
        <dbReference type="SAM" id="Phobius"/>
    </source>
</evidence>
<accession>A0A1X7P8R3</accession>
<keyword evidence="1" id="KW-1133">Transmembrane helix</keyword>
<reference evidence="2 3" key="1">
    <citation type="submission" date="2017-04" db="EMBL/GenBank/DDBJ databases">
        <authorList>
            <person name="Afonso C.L."/>
            <person name="Miller P.J."/>
            <person name="Scott M.A."/>
            <person name="Spackman E."/>
            <person name="Goraichik I."/>
            <person name="Dimitrov K.M."/>
            <person name="Suarez D.L."/>
            <person name="Swayne D.E."/>
        </authorList>
    </citation>
    <scope>NUCLEOTIDE SEQUENCE [LARGE SCALE GENOMIC DNA]</scope>
    <source>
        <strain evidence="2 3">B5P</strain>
    </source>
</reference>
<proteinExistence type="predicted"/>
<keyword evidence="1" id="KW-0472">Membrane</keyword>
<keyword evidence="3" id="KW-1185">Reference proteome</keyword>
<sequence length="122" mass="12735">MSALAAPAARRSVLAALPRIAVRTRTSENQMAMFSVVSVGAIAFMMLLPSPRAAFAAVEPETPTVQVVATTEKAPRLVVASETDKACAGQAWGSETLDCILAIAKDSGVTRTVRLADAGIRH</sequence>
<dbReference type="Proteomes" id="UP000193083">
    <property type="component" value="Unassembled WGS sequence"/>
</dbReference>
<feature type="transmembrane region" description="Helical" evidence="1">
    <location>
        <begin position="31"/>
        <end position="48"/>
    </location>
</feature>
<keyword evidence="1" id="KW-0812">Transmembrane</keyword>
<name>A0A1X7P8R3_9HYPH</name>
<evidence type="ECO:0000313" key="2">
    <source>
        <dbReference type="EMBL" id="SMH46742.1"/>
    </source>
</evidence>
<organism evidence="2 3">
    <name type="scientific">Mesorhizobium australicum</name>
    <dbReference type="NCBI Taxonomy" id="536018"/>
    <lineage>
        <taxon>Bacteria</taxon>
        <taxon>Pseudomonadati</taxon>
        <taxon>Pseudomonadota</taxon>
        <taxon>Alphaproteobacteria</taxon>
        <taxon>Hyphomicrobiales</taxon>
        <taxon>Phyllobacteriaceae</taxon>
        <taxon>Mesorhizobium</taxon>
    </lineage>
</organism>
<dbReference type="EMBL" id="FXBL01000004">
    <property type="protein sequence ID" value="SMH46742.1"/>
    <property type="molecule type" value="Genomic_DNA"/>
</dbReference>